<evidence type="ECO:0000313" key="3">
    <source>
        <dbReference type="Proteomes" id="UP000190460"/>
    </source>
</evidence>
<evidence type="ECO:0000313" key="2">
    <source>
        <dbReference type="EMBL" id="SKA80545.1"/>
    </source>
</evidence>
<gene>
    <name evidence="2" type="ORF">SAMN02745130_02089</name>
</gene>
<keyword evidence="3" id="KW-1185">Reference proteome</keyword>
<sequence length="70" mass="8292">MLAEFWMWITDLGNSKMVALVIFFTTFVGIVLYVYSNKARSERLESYRYVPFLDDDEYKPQEVSPKQGEK</sequence>
<evidence type="ECO:0000256" key="1">
    <source>
        <dbReference type="SAM" id="Phobius"/>
    </source>
</evidence>
<dbReference type="AlphaFoldDB" id="A0A1T4WUK8"/>
<dbReference type="RefSeq" id="WP_200807080.1">
    <property type="nucleotide sequence ID" value="NZ_FUYB01000009.1"/>
</dbReference>
<keyword evidence="1" id="KW-0472">Membrane</keyword>
<accession>A0A1T4WUK8</accession>
<keyword evidence="1" id="KW-1133">Transmembrane helix</keyword>
<organism evidence="2 3">
    <name type="scientific">Thiothrix eikelboomii</name>
    <dbReference type="NCBI Taxonomy" id="92487"/>
    <lineage>
        <taxon>Bacteria</taxon>
        <taxon>Pseudomonadati</taxon>
        <taxon>Pseudomonadota</taxon>
        <taxon>Gammaproteobacteria</taxon>
        <taxon>Thiotrichales</taxon>
        <taxon>Thiotrichaceae</taxon>
        <taxon>Thiothrix</taxon>
    </lineage>
</organism>
<keyword evidence="1" id="KW-0812">Transmembrane</keyword>
<dbReference type="STRING" id="92487.SAMN02745130_02089"/>
<dbReference type="EMBL" id="FUYB01000009">
    <property type="protein sequence ID" value="SKA80545.1"/>
    <property type="molecule type" value="Genomic_DNA"/>
</dbReference>
<reference evidence="2 3" key="1">
    <citation type="submission" date="2017-02" db="EMBL/GenBank/DDBJ databases">
        <authorList>
            <person name="Peterson S.W."/>
        </authorList>
    </citation>
    <scope>NUCLEOTIDE SEQUENCE [LARGE SCALE GENOMIC DNA]</scope>
    <source>
        <strain evidence="2 3">ATCC 49788</strain>
    </source>
</reference>
<feature type="transmembrane region" description="Helical" evidence="1">
    <location>
        <begin position="17"/>
        <end position="35"/>
    </location>
</feature>
<dbReference type="Proteomes" id="UP000190460">
    <property type="component" value="Unassembled WGS sequence"/>
</dbReference>
<protein>
    <submittedName>
        <fullName evidence="2">Cbb3-type cytochrome oxidase component FixQ</fullName>
    </submittedName>
</protein>
<proteinExistence type="predicted"/>
<name>A0A1T4WUK8_9GAMM</name>